<dbReference type="InterPro" id="IPR006585">
    <property type="entry name" value="FTP1"/>
</dbReference>
<accession>A0AAV4GSK3</accession>
<evidence type="ECO:0000313" key="7">
    <source>
        <dbReference type="Proteomes" id="UP000762676"/>
    </source>
</evidence>
<evidence type="ECO:0000259" key="5">
    <source>
        <dbReference type="SMART" id="SM00607"/>
    </source>
</evidence>
<evidence type="ECO:0000256" key="1">
    <source>
        <dbReference type="ARBA" id="ARBA00022723"/>
    </source>
</evidence>
<gene>
    <name evidence="6" type="ORF">ElyMa_004246700</name>
</gene>
<evidence type="ECO:0000256" key="2">
    <source>
        <dbReference type="ARBA" id="ARBA00022837"/>
    </source>
</evidence>
<dbReference type="Gene3D" id="2.170.300.10">
    <property type="entry name" value="Tie2 ligand-binding domain superfamily"/>
    <property type="match status" value="1"/>
</dbReference>
<dbReference type="SMART" id="SM00607">
    <property type="entry name" value="FTP"/>
    <property type="match status" value="1"/>
</dbReference>
<proteinExistence type="predicted"/>
<organism evidence="6 7">
    <name type="scientific">Elysia marginata</name>
    <dbReference type="NCBI Taxonomy" id="1093978"/>
    <lineage>
        <taxon>Eukaryota</taxon>
        <taxon>Metazoa</taxon>
        <taxon>Spiralia</taxon>
        <taxon>Lophotrochozoa</taxon>
        <taxon>Mollusca</taxon>
        <taxon>Gastropoda</taxon>
        <taxon>Heterobranchia</taxon>
        <taxon>Euthyneura</taxon>
        <taxon>Panpulmonata</taxon>
        <taxon>Sacoglossa</taxon>
        <taxon>Placobranchoidea</taxon>
        <taxon>Plakobranchidae</taxon>
        <taxon>Elysia</taxon>
    </lineage>
</organism>
<evidence type="ECO:0000256" key="4">
    <source>
        <dbReference type="SAM" id="Phobius"/>
    </source>
</evidence>
<name>A0AAV4GSK3_9GAST</name>
<keyword evidence="4" id="KW-0812">Transmembrane</keyword>
<dbReference type="SUPFAM" id="SSF49785">
    <property type="entry name" value="Galactose-binding domain-like"/>
    <property type="match status" value="1"/>
</dbReference>
<protein>
    <submittedName>
        <fullName evidence="6">Multiple epidermal growth factor-like domains 10</fullName>
    </submittedName>
</protein>
<dbReference type="Proteomes" id="UP000762676">
    <property type="component" value="Unassembled WGS sequence"/>
</dbReference>
<keyword evidence="2" id="KW-0106">Calcium</keyword>
<dbReference type="EMBL" id="BMAT01008564">
    <property type="protein sequence ID" value="GFR88254.1"/>
    <property type="molecule type" value="Genomic_DNA"/>
</dbReference>
<keyword evidence="4" id="KW-1133">Transmembrane helix</keyword>
<dbReference type="InterPro" id="IPR008979">
    <property type="entry name" value="Galactose-bd-like_sf"/>
</dbReference>
<dbReference type="Gene3D" id="2.60.120.260">
    <property type="entry name" value="Galactose-binding domain-like"/>
    <property type="match status" value="1"/>
</dbReference>
<dbReference type="PANTHER" id="PTHR26391:SF18">
    <property type="entry name" value="PROTEIN KINASE RECEPTOR TIE-1, PUTATIVE-RELATED"/>
    <property type="match status" value="1"/>
</dbReference>
<feature type="domain" description="Fucolectin tachylectin-4 pentraxin-1" evidence="5">
    <location>
        <begin position="176"/>
        <end position="324"/>
    </location>
</feature>
<reference evidence="6 7" key="1">
    <citation type="journal article" date="2021" name="Elife">
        <title>Chloroplast acquisition without the gene transfer in kleptoplastic sea slugs, Plakobranchus ocellatus.</title>
        <authorList>
            <person name="Maeda T."/>
            <person name="Takahashi S."/>
            <person name="Yoshida T."/>
            <person name="Shimamura S."/>
            <person name="Takaki Y."/>
            <person name="Nagai Y."/>
            <person name="Toyoda A."/>
            <person name="Suzuki Y."/>
            <person name="Arimoto A."/>
            <person name="Ishii H."/>
            <person name="Satoh N."/>
            <person name="Nishiyama T."/>
            <person name="Hasebe M."/>
            <person name="Maruyama T."/>
            <person name="Minagawa J."/>
            <person name="Obokata J."/>
            <person name="Shigenobu S."/>
        </authorList>
    </citation>
    <scope>NUCLEOTIDE SEQUENCE [LARGE SCALE GENOMIC DNA]</scope>
</reference>
<dbReference type="GO" id="GO:0046872">
    <property type="term" value="F:metal ion binding"/>
    <property type="evidence" value="ECO:0007669"/>
    <property type="project" value="UniProtKB-KW"/>
</dbReference>
<feature type="transmembrane region" description="Helical" evidence="4">
    <location>
        <begin position="544"/>
        <end position="569"/>
    </location>
</feature>
<keyword evidence="3" id="KW-1015">Disulfide bond</keyword>
<keyword evidence="1" id="KW-0479">Metal-binding</keyword>
<dbReference type="Pfam" id="PF22633">
    <property type="entry name" value="F5_F8_type_C_2"/>
    <property type="match status" value="1"/>
</dbReference>
<dbReference type="AlphaFoldDB" id="A0AAV4GSK3"/>
<keyword evidence="4" id="KW-0472">Membrane</keyword>
<evidence type="ECO:0000256" key="3">
    <source>
        <dbReference type="ARBA" id="ARBA00023157"/>
    </source>
</evidence>
<comment type="caution">
    <text evidence="6">The sequence shown here is derived from an EMBL/GenBank/DDBJ whole genome shotgun (WGS) entry which is preliminary data.</text>
</comment>
<keyword evidence="7" id="KW-1185">Reference proteome</keyword>
<dbReference type="PANTHER" id="PTHR26391">
    <property type="entry name" value="INACTIVE TYROSINE-PROTEIN KINASE 7"/>
    <property type="match status" value="1"/>
</dbReference>
<evidence type="ECO:0000313" key="6">
    <source>
        <dbReference type="EMBL" id="GFR88254.1"/>
    </source>
</evidence>
<sequence>MQKRNERLTPTPCTTSGWFGLNCQYKCHCARSAPCDKVDGTCSSGCHPDWFGPRCQYALMKFTVHDSSRSGGDWLTDQRDETCNSGTITSVMMTLDTPIPLTWIRLVVNVTDNFKDTILRYQEKGTDTFVLCENLKTAKVDDKTLDVICETNNTVEMLLLQGSVVNKLCSLYISKGRNVALKQPSTQSTLYEDWYASKAVDGLVNDTVDEESQGSTCSHTMPDSRGWWKLTFLRPADIAMFVLYNRRYIYWRLEKFELTVSTDNTSEPAFMFRDPGTSSTTTYVYTVVPPTMICDARQVKIEAARDQNMLTLCEVEVFGEVSCPRGWFGLACESQCNCVNQTGCFVHSGGCTSGCAVGYTGEDCKSKCPIGKYGAGCTETCSPYCSGPGKACNHVDGSCTNGCEDGYTGRKCDEPGDTELNAQRLAVHSVVDQTEHVAMLTETALMVVRKGIQAPGVKNIALPEHMEPAVPAAAILTAQAQIMRVIISLDARCAGPDNACRRANGYCEKGCDQGYKGDKCDSAIPLSAAGSTGRDPVKHDTKGIAATVAAAVVAAILVALAVVGVFTFFRRSFEQSNRDLNQIVQFMARRQSTISEGPEELIFRDNQVHDRRDLGPGSTHLHDPDANISDHFEETSYYETLVKPEK</sequence>